<organism evidence="2 3">
    <name type="scientific">Nocardioides malaquae</name>
    <dbReference type="NCBI Taxonomy" id="2773426"/>
    <lineage>
        <taxon>Bacteria</taxon>
        <taxon>Bacillati</taxon>
        <taxon>Actinomycetota</taxon>
        <taxon>Actinomycetes</taxon>
        <taxon>Propionibacteriales</taxon>
        <taxon>Nocardioidaceae</taxon>
        <taxon>Nocardioides</taxon>
    </lineage>
</organism>
<comment type="caution">
    <text evidence="2">The sequence shown here is derived from an EMBL/GenBank/DDBJ whole genome shotgun (WGS) entry which is preliminary data.</text>
</comment>
<dbReference type="RefSeq" id="WP_193637411.1">
    <property type="nucleotide sequence ID" value="NZ_JADCSA010000004.1"/>
</dbReference>
<gene>
    <name evidence="2" type="ORF">IEQ44_05360</name>
</gene>
<feature type="chain" id="PRO_5047406525" description="PepSY domain-containing protein" evidence="1">
    <location>
        <begin position="22"/>
        <end position="87"/>
    </location>
</feature>
<evidence type="ECO:0000313" key="2">
    <source>
        <dbReference type="EMBL" id="MBE7324072.1"/>
    </source>
</evidence>
<protein>
    <recommendedName>
        <fullName evidence="4">PepSY domain-containing protein</fullName>
    </recommendedName>
</protein>
<sequence length="87" mass="9234">MNKWLALVLASILLVLSSGCADVKKAEKKANDPQAQRAAFILKQAGMDPDLSSYVEVYLVEFTYGDGVERAAVHVDGKVVLPGGAGQ</sequence>
<dbReference type="Proteomes" id="UP000756387">
    <property type="component" value="Unassembled WGS sequence"/>
</dbReference>
<reference evidence="2 3" key="1">
    <citation type="submission" date="2020-10" db="EMBL/GenBank/DDBJ databases">
        <title>Nocardioides sp. isolated from sludge.</title>
        <authorList>
            <person name="Zhang X."/>
        </authorList>
    </citation>
    <scope>NUCLEOTIDE SEQUENCE [LARGE SCALE GENOMIC DNA]</scope>
    <source>
        <strain evidence="2 3">Y6</strain>
    </source>
</reference>
<keyword evidence="3" id="KW-1185">Reference proteome</keyword>
<dbReference type="PROSITE" id="PS51257">
    <property type="entry name" value="PROKAR_LIPOPROTEIN"/>
    <property type="match status" value="1"/>
</dbReference>
<dbReference type="EMBL" id="JADCSA010000004">
    <property type="protein sequence ID" value="MBE7324072.1"/>
    <property type="molecule type" value="Genomic_DNA"/>
</dbReference>
<accession>A0ABR9RR79</accession>
<evidence type="ECO:0000256" key="1">
    <source>
        <dbReference type="SAM" id="SignalP"/>
    </source>
</evidence>
<keyword evidence="1" id="KW-0732">Signal</keyword>
<evidence type="ECO:0008006" key="4">
    <source>
        <dbReference type="Google" id="ProtNLM"/>
    </source>
</evidence>
<proteinExistence type="predicted"/>
<name>A0ABR9RR79_9ACTN</name>
<feature type="signal peptide" evidence="1">
    <location>
        <begin position="1"/>
        <end position="21"/>
    </location>
</feature>
<evidence type="ECO:0000313" key="3">
    <source>
        <dbReference type="Proteomes" id="UP000756387"/>
    </source>
</evidence>